<protein>
    <submittedName>
        <fullName evidence="1">Uncharacterized protein</fullName>
    </submittedName>
</protein>
<evidence type="ECO:0000313" key="1">
    <source>
        <dbReference type="EMBL" id="MPM91795.1"/>
    </source>
</evidence>
<name>A0A645DRA3_9ZZZZ</name>
<comment type="caution">
    <text evidence="1">The sequence shown here is derived from an EMBL/GenBank/DDBJ whole genome shotgun (WGS) entry which is preliminary data.</text>
</comment>
<accession>A0A645DRA3</accession>
<proteinExistence type="predicted"/>
<reference evidence="1" key="1">
    <citation type="submission" date="2019-08" db="EMBL/GenBank/DDBJ databases">
        <authorList>
            <person name="Kucharzyk K."/>
            <person name="Murdoch R.W."/>
            <person name="Higgins S."/>
            <person name="Loffler F."/>
        </authorList>
    </citation>
    <scope>NUCLEOTIDE SEQUENCE</scope>
</reference>
<sequence length="165" mass="18917">MEVHLPVADFKRNQRIETRQQERVRYFHFSARDVDGNVAVSENVFGFADRRDQFQHPAQLVFQHRIKRITPVAFRTDRLKIPPGDVGQVELYDAFAFAGKTVKVDLRLRADLIGRFAHSGFPFAPVHFAVSRWTSSRICAGFPAASTSSWISEELRNLREMLPSS</sequence>
<gene>
    <name evidence="1" type="ORF">SDC9_138929</name>
</gene>
<dbReference type="AlphaFoldDB" id="A0A645DRA3"/>
<organism evidence="1">
    <name type="scientific">bioreactor metagenome</name>
    <dbReference type="NCBI Taxonomy" id="1076179"/>
    <lineage>
        <taxon>unclassified sequences</taxon>
        <taxon>metagenomes</taxon>
        <taxon>ecological metagenomes</taxon>
    </lineage>
</organism>
<dbReference type="EMBL" id="VSSQ01038806">
    <property type="protein sequence ID" value="MPM91795.1"/>
    <property type="molecule type" value="Genomic_DNA"/>
</dbReference>